<dbReference type="PROSITE" id="PS50853">
    <property type="entry name" value="FN3"/>
    <property type="match status" value="1"/>
</dbReference>
<dbReference type="Pfam" id="PF13583">
    <property type="entry name" value="Reprolysin_4"/>
    <property type="match status" value="1"/>
</dbReference>
<proteinExistence type="predicted"/>
<evidence type="ECO:0000313" key="4">
    <source>
        <dbReference type="Proteomes" id="UP000467305"/>
    </source>
</evidence>
<dbReference type="InterPro" id="IPR024079">
    <property type="entry name" value="MetalloPept_cat_dom_sf"/>
</dbReference>
<dbReference type="InterPro" id="IPR045474">
    <property type="entry name" value="GEVED"/>
</dbReference>
<keyword evidence="4" id="KW-1185">Reference proteome</keyword>
<accession>A0A7J5AIL6</accession>
<feature type="domain" description="Fibronectin type-III" evidence="2">
    <location>
        <begin position="766"/>
        <end position="856"/>
    </location>
</feature>
<dbReference type="SUPFAM" id="SSF49265">
    <property type="entry name" value="Fibronectin type III"/>
    <property type="match status" value="1"/>
</dbReference>
<name>A0A7J5AIL6_9FLAO</name>
<dbReference type="InterPro" id="IPR036116">
    <property type="entry name" value="FN3_sf"/>
</dbReference>
<evidence type="ECO:0000313" key="3">
    <source>
        <dbReference type="EMBL" id="KAB1157360.1"/>
    </source>
</evidence>
<reference evidence="3 4" key="1">
    <citation type="submission" date="2019-09" db="EMBL/GenBank/DDBJ databases">
        <authorList>
            <person name="Cao W.R."/>
        </authorList>
    </citation>
    <scope>NUCLEOTIDE SEQUENCE [LARGE SCALE GENOMIC DNA]</scope>
    <source>
        <strain evidence="4">a4</strain>
    </source>
</reference>
<evidence type="ECO:0000256" key="1">
    <source>
        <dbReference type="ARBA" id="ARBA00022729"/>
    </source>
</evidence>
<dbReference type="GO" id="GO:0008237">
    <property type="term" value="F:metallopeptidase activity"/>
    <property type="evidence" value="ECO:0007669"/>
    <property type="project" value="InterPro"/>
</dbReference>
<dbReference type="Pfam" id="PF18962">
    <property type="entry name" value="Por_Secre_tail"/>
    <property type="match status" value="1"/>
</dbReference>
<dbReference type="NCBIfam" id="TIGR04183">
    <property type="entry name" value="Por_Secre_tail"/>
    <property type="match status" value="1"/>
</dbReference>
<comment type="caution">
    <text evidence="3">The sequence shown here is derived from an EMBL/GenBank/DDBJ whole genome shotgun (WGS) entry which is preliminary data.</text>
</comment>
<gene>
    <name evidence="3" type="ORF">F7018_10550</name>
</gene>
<dbReference type="EMBL" id="WAAU01000014">
    <property type="protein sequence ID" value="KAB1157360.1"/>
    <property type="molecule type" value="Genomic_DNA"/>
</dbReference>
<sequence>MIKKNTLSLLLIITLSINSLYSQNYWSRVESKTTSVKKEKILDRKSTPEKYSLRTLDLDGFTNYISGAKSKGSKKIIQLPNSKGELQKFSIHETSLLEPKLAAKFPMIKSYSAQGLDNPTAVAKISLGNDGLHAIVFYGNESTLYIDPYTKDKKQYIIYKREDLHASKDEFSCQIQETTKKVVTPSYQNKNANDGKLRTYRIAIACTGEYAQFHLNNQNVPASATETVKKAAVLSAMNTTMARVNLVYERDLGVRMVIVGDNDKLIFLDAATDGLTNDSASSLINESQQKCDAIIGNANYDIGHTFSTGGGGLAGLGVVCISQQKGKGITGSSQPISDPYDIDYVAHEIGHQFGANHTFNGTAGNCGGNIGPTSVEPGSGSTIMAYAGICSPENVQNNSDDYFHAISIKEMWNHIQSVASCGTKTDTGNTAPTANAGSDYTIPKSTPFVLRGTATDAQGTSSLTYNWEQIDTESAPVPLVSTTKQGPAFRSLPSNTSPNRYMPKLSTVIAGNTSTKWEVLPSVARTMNFSFTVRDNHVGGGNSARDDMKITVTNADAFTVTAPNSSVTWNTGDNHTITWNKGTTDEAPINCTKVNIRLSTDGGLTFPILIKENIDNDGTEDIVIPNHPTSKARIMVEAADNIFYNVNSTNFTINSTVPTFLFTNKTSKQTICNNNTNSVDYTLNLDFVNGFSETVTLSATGLPNGATATFSPATINADGDVTMTINNLNGSNQQDYTIVAKGTSNSVTQTTDALLKVIGTNFANINPTSPTNSATNVSLLPKFEWGADQNATSYNIIVATDASFANIIINAIATTNSYKHSSALNPSTKYYWYVKPKNDCGEGPNSSISEFTTEAPSYCSSTFTDEPGGGDHITNVTFNTINNNSGNDTVDGYEDFTSKSTTVKRSLTHKISVTFNTDGFQDHCYVFIDWNQDFQFNKTTERYDLGTKTEDVATATLDITVPDGAALGSTRMRVVVEYADPSKGFGDGPCDSDHKSEWGETEDYTIIIEEKPLPSFALTNTTGDVSICNKADNEQSFVIDFKTLYGFNENVAFSVTGIPANTTSSFTPASLNANGNVNLTLSNLNNATVGDYNMTVTGTSTSVTKSINILLNVNDNLCKSSGNTKSQISITNVKFGEIDNASTKTTGYSDFKSTSTGVVRGENYDLTVAINKDGNDDVKTYGWIDWNQNCSFDTGEAFDLSSNSSSIVVPEDALLGATTLRVSTKLATAPNSCELNFNGEVEDYTINVEESFATSKSLFSDLKLYPVPAEGKLTVSFKVKSKDLTVVRLFDLRGQLLETQSFSTISSSFNKEVEFKTMSTGIYLLQIENDGKTKTKKVVFK</sequence>
<dbReference type="SUPFAM" id="SSF55486">
    <property type="entry name" value="Metalloproteases ('zincins'), catalytic domain"/>
    <property type="match status" value="1"/>
</dbReference>
<keyword evidence="1" id="KW-0732">Signal</keyword>
<dbReference type="Gene3D" id="3.40.390.10">
    <property type="entry name" value="Collagenase (Catalytic Domain)"/>
    <property type="match status" value="1"/>
</dbReference>
<dbReference type="RefSeq" id="WP_150900028.1">
    <property type="nucleotide sequence ID" value="NZ_WAAU01000014.1"/>
</dbReference>
<evidence type="ECO:0000259" key="2">
    <source>
        <dbReference type="PROSITE" id="PS50853"/>
    </source>
</evidence>
<dbReference type="Pfam" id="PF20009">
    <property type="entry name" value="GEVED"/>
    <property type="match status" value="2"/>
</dbReference>
<dbReference type="InterPro" id="IPR026444">
    <property type="entry name" value="Secre_tail"/>
</dbReference>
<dbReference type="OrthoDB" id="9792152at2"/>
<organism evidence="3 4">
    <name type="scientific">Tenacibaculum aiptasiae</name>
    <dbReference type="NCBI Taxonomy" id="426481"/>
    <lineage>
        <taxon>Bacteria</taxon>
        <taxon>Pseudomonadati</taxon>
        <taxon>Bacteroidota</taxon>
        <taxon>Flavobacteriia</taxon>
        <taxon>Flavobacteriales</taxon>
        <taxon>Flavobacteriaceae</taxon>
        <taxon>Tenacibaculum</taxon>
    </lineage>
</organism>
<dbReference type="Gene3D" id="2.60.40.10">
    <property type="entry name" value="Immunoglobulins"/>
    <property type="match status" value="2"/>
</dbReference>
<dbReference type="InterPro" id="IPR003961">
    <property type="entry name" value="FN3_dom"/>
</dbReference>
<dbReference type="InterPro" id="IPR013783">
    <property type="entry name" value="Ig-like_fold"/>
</dbReference>
<protein>
    <submittedName>
        <fullName evidence="3">T9SS type A sorting domain-containing protein</fullName>
    </submittedName>
</protein>
<dbReference type="Proteomes" id="UP000467305">
    <property type="component" value="Unassembled WGS sequence"/>
</dbReference>